<dbReference type="GO" id="GO:0005886">
    <property type="term" value="C:plasma membrane"/>
    <property type="evidence" value="ECO:0007669"/>
    <property type="project" value="UniProtKB-SubCell"/>
</dbReference>
<feature type="transmembrane region" description="Helical" evidence="7">
    <location>
        <begin position="311"/>
        <end position="328"/>
    </location>
</feature>
<comment type="subcellular location">
    <subcellularLocation>
        <location evidence="7">Cell membrane</location>
        <topology evidence="7">Multi-pass membrane protein</topology>
    </subcellularLocation>
    <subcellularLocation>
        <location evidence="1">Membrane</location>
        <topology evidence="1">Multi-pass membrane protein</topology>
    </subcellularLocation>
</comment>
<dbReference type="HAMAP" id="MF_00038">
    <property type="entry name" value="MraY"/>
    <property type="match status" value="1"/>
</dbReference>
<organism evidence="10 11">
    <name type="scientific">Weissella coleopterorum</name>
    <dbReference type="NCBI Taxonomy" id="2714949"/>
    <lineage>
        <taxon>Bacteria</taxon>
        <taxon>Bacillati</taxon>
        <taxon>Bacillota</taxon>
        <taxon>Bacilli</taxon>
        <taxon>Lactobacillales</taxon>
        <taxon>Lactobacillaceae</taxon>
        <taxon>Weissella</taxon>
    </lineage>
</organism>
<proteinExistence type="inferred from homology"/>
<dbReference type="GO" id="GO:0008360">
    <property type="term" value="P:regulation of cell shape"/>
    <property type="evidence" value="ECO:0007669"/>
    <property type="project" value="UniProtKB-KW"/>
</dbReference>
<evidence type="ECO:0000256" key="4">
    <source>
        <dbReference type="ARBA" id="ARBA00022692"/>
    </source>
</evidence>
<comment type="cofactor">
    <cofactor evidence="7 9">
        <name>Mg(2+)</name>
        <dbReference type="ChEBI" id="CHEBI:18420"/>
    </cofactor>
</comment>
<evidence type="ECO:0000313" key="11">
    <source>
        <dbReference type="Proteomes" id="UP000500741"/>
    </source>
</evidence>
<comment type="catalytic activity">
    <reaction evidence="7">
        <text>UDP-N-acetyl-alpha-D-muramoyl-L-alanyl-gamma-D-glutamyl-L-lysyl-D-alanyl-D-alanine + di-trans,octa-cis-undecaprenyl phosphate = Mur2Ac(oyl-L-Ala-gamma-D-Glu-L-Lys-D-Ala-D-Ala)-di-trans,octa-cis-undecaprenyl diphosphate + UMP</text>
        <dbReference type="Rhea" id="RHEA:21920"/>
        <dbReference type="ChEBI" id="CHEBI:57865"/>
        <dbReference type="ChEBI" id="CHEBI:60032"/>
        <dbReference type="ChEBI" id="CHEBI:60392"/>
        <dbReference type="ChEBI" id="CHEBI:70758"/>
        <dbReference type="EC" id="2.7.8.13"/>
    </reaction>
</comment>
<feature type="transmembrane region" description="Helical" evidence="7">
    <location>
        <begin position="200"/>
        <end position="219"/>
    </location>
</feature>
<dbReference type="UniPathway" id="UPA00219"/>
<evidence type="ECO:0000256" key="8">
    <source>
        <dbReference type="NCBIfam" id="TIGR00445"/>
    </source>
</evidence>
<keyword evidence="4 7" id="KW-0812">Transmembrane</keyword>
<gene>
    <name evidence="7" type="primary">mraY</name>
    <name evidence="10" type="ORF">G7084_03930</name>
</gene>
<evidence type="ECO:0000256" key="9">
    <source>
        <dbReference type="PIRSR" id="PIRSR600715-1"/>
    </source>
</evidence>
<feature type="transmembrane region" description="Helical" evidence="7">
    <location>
        <begin position="48"/>
        <end position="70"/>
    </location>
</feature>
<dbReference type="GO" id="GO:0051301">
    <property type="term" value="P:cell division"/>
    <property type="evidence" value="ECO:0007669"/>
    <property type="project" value="UniProtKB-KW"/>
</dbReference>
<keyword evidence="7" id="KW-0133">Cell shape</keyword>
<feature type="transmembrane region" description="Helical" evidence="7">
    <location>
        <begin position="6"/>
        <end position="27"/>
    </location>
</feature>
<dbReference type="PANTHER" id="PTHR22926">
    <property type="entry name" value="PHOSPHO-N-ACETYLMURAMOYL-PENTAPEPTIDE-TRANSFERASE"/>
    <property type="match status" value="1"/>
</dbReference>
<comment type="pathway">
    <text evidence="7">Cell wall biogenesis; peptidoglycan biosynthesis.</text>
</comment>
<keyword evidence="7" id="KW-1003">Cell membrane</keyword>
<feature type="binding site" evidence="9">
    <location>
        <position position="170"/>
    </location>
    <ligand>
        <name>Mg(2+)</name>
        <dbReference type="ChEBI" id="CHEBI:18420"/>
    </ligand>
</feature>
<protein>
    <recommendedName>
        <fullName evidence="7 8">Phospho-N-acetylmuramoyl-pentapeptide-transferase</fullName>
        <ecNumber evidence="7 8">2.7.8.13</ecNumber>
    </recommendedName>
    <alternativeName>
        <fullName evidence="7">UDP-MurNAc-pentapeptide phosphotransferase</fullName>
    </alternativeName>
</protein>
<evidence type="ECO:0000256" key="7">
    <source>
        <dbReference type="HAMAP-Rule" id="MF_00038"/>
    </source>
</evidence>
<dbReference type="Proteomes" id="UP000500741">
    <property type="component" value="Chromosome"/>
</dbReference>
<evidence type="ECO:0000313" key="10">
    <source>
        <dbReference type="EMBL" id="QIL50537.1"/>
    </source>
</evidence>
<comment type="similarity">
    <text evidence="2 7">Belongs to the glycosyltransferase 4 family. MraY subfamily.</text>
</comment>
<dbReference type="GO" id="GO:0008963">
    <property type="term" value="F:phospho-N-acetylmuramoyl-pentapeptide-transferase activity"/>
    <property type="evidence" value="ECO:0007669"/>
    <property type="project" value="UniProtKB-UniRule"/>
</dbReference>
<dbReference type="Pfam" id="PF00953">
    <property type="entry name" value="Glycos_transf_4"/>
    <property type="match status" value="1"/>
</dbReference>
<feature type="transmembrane region" description="Helical" evidence="7">
    <location>
        <begin position="226"/>
        <end position="247"/>
    </location>
</feature>
<keyword evidence="7 9" id="KW-0479">Metal-binding</keyword>
<feature type="transmembrane region" description="Helical" evidence="7">
    <location>
        <begin position="175"/>
        <end position="194"/>
    </location>
</feature>
<sequence>MIEKWLPEVLIAFLVSVGGTYLLKNWFNKIKIQQLVIRNSAKGPDHQAKAGTPTMGGAGFIVTIFLLFALKQIVFGVMNPTSWAIVLSILLYALVGGFDDSVKIFEKRDEGFRFLPKLIAEIVAALIAFSLLLWGNFDFILHLGFMNIQNVVFFGLFTVIWLVGWSNSVNFSDGLDGLATGLSILAYGAYLVVALKQGNYDVVALNALVIGALLGFFVWNQNPAKIFMGDTGSLALGAGLAMNSLVLNIEWSLLLIGLVFMLETLSVMIQVGVYHFIQKRVFLMAPIHHAFEKGGWRMDPKYPWNEWKVDTLFWIVAALMAALYLLIWL</sequence>
<keyword evidence="7" id="KW-0961">Cell wall biogenesis/degradation</keyword>
<dbReference type="RefSeq" id="WP_166010241.1">
    <property type="nucleotide sequence ID" value="NZ_CP049888.1"/>
</dbReference>
<dbReference type="GO" id="GO:0046872">
    <property type="term" value="F:metal ion binding"/>
    <property type="evidence" value="ECO:0007669"/>
    <property type="project" value="UniProtKB-KW"/>
</dbReference>
<dbReference type="GO" id="GO:0009252">
    <property type="term" value="P:peptidoglycan biosynthetic process"/>
    <property type="evidence" value="ECO:0007669"/>
    <property type="project" value="UniProtKB-UniRule"/>
</dbReference>
<dbReference type="AlphaFoldDB" id="A0A6G8AZX2"/>
<dbReference type="PANTHER" id="PTHR22926:SF5">
    <property type="entry name" value="PHOSPHO-N-ACETYLMURAMOYL-PENTAPEPTIDE-TRANSFERASE HOMOLOG"/>
    <property type="match status" value="1"/>
</dbReference>
<evidence type="ECO:0000256" key="5">
    <source>
        <dbReference type="ARBA" id="ARBA00022989"/>
    </source>
</evidence>
<feature type="transmembrane region" description="Helical" evidence="7">
    <location>
        <begin position="82"/>
        <end position="102"/>
    </location>
</feature>
<keyword evidence="7" id="KW-0132">Cell division</keyword>
<dbReference type="PROSITE" id="PS01348">
    <property type="entry name" value="MRAY_2"/>
    <property type="match status" value="1"/>
</dbReference>
<keyword evidence="7 9" id="KW-0460">Magnesium</keyword>
<feature type="transmembrane region" description="Helical" evidence="7">
    <location>
        <begin position="140"/>
        <end position="163"/>
    </location>
</feature>
<dbReference type="EC" id="2.7.8.13" evidence="7 8"/>
<evidence type="ECO:0000256" key="1">
    <source>
        <dbReference type="ARBA" id="ARBA00004141"/>
    </source>
</evidence>
<comment type="function">
    <text evidence="7">Catalyzes the initial step of the lipid cycle reactions in the biosynthesis of the cell wall peptidoglycan: transfers peptidoglycan precursor phospho-MurNAc-pentapeptide from UDP-MurNAc-pentapeptide onto the lipid carrier undecaprenyl phosphate, yielding undecaprenyl-pyrophosphoryl-MurNAc-pentapeptide, known as lipid I.</text>
</comment>
<name>A0A6G8AZX2_9LACO</name>
<dbReference type="GO" id="GO:0071555">
    <property type="term" value="P:cell wall organization"/>
    <property type="evidence" value="ECO:0007669"/>
    <property type="project" value="UniProtKB-KW"/>
</dbReference>
<keyword evidence="5 7" id="KW-1133">Transmembrane helix</keyword>
<feature type="transmembrane region" description="Helical" evidence="7">
    <location>
        <begin position="114"/>
        <end position="134"/>
    </location>
</feature>
<evidence type="ECO:0000256" key="6">
    <source>
        <dbReference type="ARBA" id="ARBA00023136"/>
    </source>
</evidence>
<feature type="transmembrane region" description="Helical" evidence="7">
    <location>
        <begin position="253"/>
        <end position="277"/>
    </location>
</feature>
<keyword evidence="3 7" id="KW-0808">Transferase</keyword>
<dbReference type="CDD" id="cd06852">
    <property type="entry name" value="GT_MraY"/>
    <property type="match status" value="1"/>
</dbReference>
<keyword evidence="7" id="KW-0573">Peptidoglycan synthesis</keyword>
<dbReference type="PROSITE" id="PS01347">
    <property type="entry name" value="MRAY_1"/>
    <property type="match status" value="1"/>
</dbReference>
<accession>A0A6G8AZX2</accession>
<keyword evidence="11" id="KW-1185">Reference proteome</keyword>
<dbReference type="InterPro" id="IPR003524">
    <property type="entry name" value="PNAcMuramoyl-5peptid_Trfase"/>
</dbReference>
<keyword evidence="7" id="KW-0131">Cell cycle</keyword>
<dbReference type="EMBL" id="CP049888">
    <property type="protein sequence ID" value="QIL50537.1"/>
    <property type="molecule type" value="Genomic_DNA"/>
</dbReference>
<reference evidence="10 11" key="1">
    <citation type="submission" date="2020-03" db="EMBL/GenBank/DDBJ databases">
        <title>Weissella sp. nov., isolated from Cybister lewisianus.</title>
        <authorList>
            <person name="Hyun D.-W."/>
            <person name="Bae J.-W."/>
        </authorList>
    </citation>
    <scope>NUCLEOTIDE SEQUENCE [LARGE SCALE GENOMIC DNA]</scope>
    <source>
        <strain evidence="10 11">HDW19</strain>
    </source>
</reference>
<dbReference type="NCBIfam" id="TIGR00445">
    <property type="entry name" value="mraY"/>
    <property type="match status" value="1"/>
</dbReference>
<dbReference type="InterPro" id="IPR000715">
    <property type="entry name" value="Glycosyl_transferase_4"/>
</dbReference>
<dbReference type="KEGG" id="wco:G7084_03930"/>
<keyword evidence="6 7" id="KW-0472">Membrane</keyword>
<dbReference type="InterPro" id="IPR018480">
    <property type="entry name" value="PNAcMuramoyl-5peptid_Trfase_CS"/>
</dbReference>
<evidence type="ECO:0000256" key="3">
    <source>
        <dbReference type="ARBA" id="ARBA00022679"/>
    </source>
</evidence>
<feature type="binding site" evidence="9">
    <location>
        <position position="230"/>
    </location>
    <ligand>
        <name>Mg(2+)</name>
        <dbReference type="ChEBI" id="CHEBI:18420"/>
    </ligand>
</feature>
<evidence type="ECO:0000256" key="2">
    <source>
        <dbReference type="ARBA" id="ARBA00005583"/>
    </source>
</evidence>